<dbReference type="EMBL" id="QLAG01000042">
    <property type="protein sequence ID" value="TLX61526.1"/>
    <property type="molecule type" value="Genomic_DNA"/>
</dbReference>
<evidence type="ECO:0000313" key="12">
    <source>
        <dbReference type="EMBL" id="TLX61526.1"/>
    </source>
</evidence>
<dbReference type="Pfam" id="PF00005">
    <property type="entry name" value="ABC_tran"/>
    <property type="match status" value="1"/>
</dbReference>
<dbReference type="GO" id="GO:0140359">
    <property type="term" value="F:ABC-type transporter activity"/>
    <property type="evidence" value="ECO:0007669"/>
    <property type="project" value="InterPro"/>
</dbReference>
<dbReference type="InterPro" id="IPR003593">
    <property type="entry name" value="AAA+_ATPase"/>
</dbReference>
<accession>A0A5R9Q8P0</accession>
<dbReference type="InterPro" id="IPR050334">
    <property type="entry name" value="Molybdenum_import_ModC"/>
</dbReference>
<gene>
    <name evidence="12" type="primary">modC</name>
    <name evidence="12" type="ORF">DN820_20825</name>
</gene>
<dbReference type="InterPro" id="IPR008995">
    <property type="entry name" value="Mo/tungstate-bd_C_term_dom"/>
</dbReference>
<keyword evidence="3 9" id="KW-0500">Molybdenum</keyword>
<evidence type="ECO:0000256" key="3">
    <source>
        <dbReference type="ARBA" id="ARBA00022505"/>
    </source>
</evidence>
<organism evidence="12 13">
    <name type="scientific">Stutzerimonas nosocomialis</name>
    <dbReference type="NCBI Taxonomy" id="1056496"/>
    <lineage>
        <taxon>Bacteria</taxon>
        <taxon>Pseudomonadati</taxon>
        <taxon>Pseudomonadota</taxon>
        <taxon>Gammaproteobacteria</taxon>
        <taxon>Pseudomonadales</taxon>
        <taxon>Pseudomonadaceae</taxon>
        <taxon>Stutzerimonas</taxon>
    </lineage>
</organism>
<dbReference type="NCBIfam" id="TIGR02142">
    <property type="entry name" value="modC_ABC"/>
    <property type="match status" value="1"/>
</dbReference>
<evidence type="ECO:0000256" key="5">
    <source>
        <dbReference type="ARBA" id="ARBA00022741"/>
    </source>
</evidence>
<comment type="caution">
    <text evidence="12">The sequence shown here is derived from an EMBL/GenBank/DDBJ whole genome shotgun (WGS) entry which is preliminary data.</text>
</comment>
<dbReference type="PROSITE" id="PS51866">
    <property type="entry name" value="MOP"/>
    <property type="match status" value="1"/>
</dbReference>
<dbReference type="RefSeq" id="WP_138409771.1">
    <property type="nucleotide sequence ID" value="NZ_QLAE01000034.1"/>
</dbReference>
<dbReference type="GO" id="GO:0005524">
    <property type="term" value="F:ATP binding"/>
    <property type="evidence" value="ECO:0007669"/>
    <property type="project" value="UniProtKB-KW"/>
</dbReference>
<evidence type="ECO:0000256" key="6">
    <source>
        <dbReference type="ARBA" id="ARBA00022840"/>
    </source>
</evidence>
<dbReference type="InterPro" id="IPR005116">
    <property type="entry name" value="Transp-assoc_OB_typ1"/>
</dbReference>
<dbReference type="Proteomes" id="UP000306753">
    <property type="component" value="Unassembled WGS sequence"/>
</dbReference>
<evidence type="ECO:0000256" key="9">
    <source>
        <dbReference type="PROSITE-ProRule" id="PRU01213"/>
    </source>
</evidence>
<keyword evidence="1" id="KW-0813">Transport</keyword>
<dbReference type="AlphaFoldDB" id="A0A5R9Q8P0"/>
<evidence type="ECO:0000256" key="7">
    <source>
        <dbReference type="ARBA" id="ARBA00022967"/>
    </source>
</evidence>
<dbReference type="PROSITE" id="PS50893">
    <property type="entry name" value="ABC_TRANSPORTER_2"/>
    <property type="match status" value="1"/>
</dbReference>
<evidence type="ECO:0000259" key="11">
    <source>
        <dbReference type="PROSITE" id="PS51866"/>
    </source>
</evidence>
<dbReference type="SMART" id="SM00382">
    <property type="entry name" value="AAA"/>
    <property type="match status" value="1"/>
</dbReference>
<keyword evidence="2" id="KW-1003">Cell membrane</keyword>
<dbReference type="InterPro" id="IPR003439">
    <property type="entry name" value="ABC_transporter-like_ATP-bd"/>
</dbReference>
<dbReference type="GO" id="GO:0016020">
    <property type="term" value="C:membrane"/>
    <property type="evidence" value="ECO:0007669"/>
    <property type="project" value="InterPro"/>
</dbReference>
<dbReference type="SUPFAM" id="SSF50331">
    <property type="entry name" value="MOP-like"/>
    <property type="match status" value="1"/>
</dbReference>
<reference evidence="12 13" key="1">
    <citation type="journal article" date="2017" name="Eur. J. Clin. Microbiol. Infect. Dis.">
        <title>Uncommonly isolated clinical Pseudomonas: identification and phylogenetic assignation.</title>
        <authorList>
            <person name="Mulet M."/>
            <person name="Gomila M."/>
            <person name="Ramirez A."/>
            <person name="Cardew S."/>
            <person name="Moore E.R."/>
            <person name="Lalucat J."/>
            <person name="Garcia-Valdes E."/>
        </authorList>
    </citation>
    <scope>NUCLEOTIDE SEQUENCE [LARGE SCALE GENOMIC DNA]</scope>
    <source>
        <strain evidence="12 13">SD129</strain>
    </source>
</reference>
<evidence type="ECO:0000256" key="4">
    <source>
        <dbReference type="ARBA" id="ARBA00022519"/>
    </source>
</evidence>
<dbReference type="InterPro" id="IPR004606">
    <property type="entry name" value="Mop_domain"/>
</dbReference>
<evidence type="ECO:0000256" key="2">
    <source>
        <dbReference type="ARBA" id="ARBA00022475"/>
    </source>
</evidence>
<evidence type="ECO:0000256" key="8">
    <source>
        <dbReference type="ARBA" id="ARBA00023136"/>
    </source>
</evidence>
<evidence type="ECO:0000256" key="1">
    <source>
        <dbReference type="ARBA" id="ARBA00022448"/>
    </source>
</evidence>
<keyword evidence="5" id="KW-0547">Nucleotide-binding</keyword>
<dbReference type="InterPro" id="IPR027417">
    <property type="entry name" value="P-loop_NTPase"/>
</dbReference>
<protein>
    <submittedName>
        <fullName evidence="12">Molybdenum ABC transporter ATP-binding protein</fullName>
    </submittedName>
</protein>
<evidence type="ECO:0000313" key="13">
    <source>
        <dbReference type="Proteomes" id="UP000306753"/>
    </source>
</evidence>
<dbReference type="OrthoDB" id="9802264at2"/>
<dbReference type="InterPro" id="IPR017871">
    <property type="entry name" value="ABC_transporter-like_CS"/>
</dbReference>
<proteinExistence type="predicted"/>
<keyword evidence="8" id="KW-0472">Membrane</keyword>
<dbReference type="Gene3D" id="2.40.50.100">
    <property type="match status" value="1"/>
</dbReference>
<dbReference type="InterPro" id="IPR011868">
    <property type="entry name" value="ModC_ABC_ATP-bd"/>
</dbReference>
<dbReference type="Pfam" id="PF03459">
    <property type="entry name" value="TOBE"/>
    <property type="match status" value="1"/>
</dbReference>
<keyword evidence="6 12" id="KW-0067">ATP-binding</keyword>
<dbReference type="SUPFAM" id="SSF52540">
    <property type="entry name" value="P-loop containing nucleoside triphosphate hydrolases"/>
    <property type="match status" value="1"/>
</dbReference>
<dbReference type="PANTHER" id="PTHR43514:SF10">
    <property type="entry name" value="MOLYBDENUM IMPORT ATP-BINDING PROTEIN MODC 2"/>
    <property type="match status" value="1"/>
</dbReference>
<dbReference type="PANTHER" id="PTHR43514">
    <property type="entry name" value="ABC TRANSPORTER I FAMILY MEMBER 10"/>
    <property type="match status" value="1"/>
</dbReference>
<evidence type="ECO:0000259" key="10">
    <source>
        <dbReference type="PROSITE" id="PS50893"/>
    </source>
</evidence>
<feature type="domain" description="ABC transporter" evidence="10">
    <location>
        <begin position="1"/>
        <end position="234"/>
    </location>
</feature>
<feature type="domain" description="Mop" evidence="11">
    <location>
        <begin position="293"/>
        <end position="358"/>
    </location>
</feature>
<dbReference type="PROSITE" id="PS00211">
    <property type="entry name" value="ABC_TRANSPORTER_1"/>
    <property type="match status" value="1"/>
</dbReference>
<name>A0A5R9Q8P0_9GAMM</name>
<keyword evidence="13" id="KW-1185">Reference proteome</keyword>
<dbReference type="GO" id="GO:0015098">
    <property type="term" value="F:molybdate ion transmembrane transporter activity"/>
    <property type="evidence" value="ECO:0007669"/>
    <property type="project" value="InterPro"/>
</dbReference>
<keyword evidence="4" id="KW-0997">Cell inner membrane</keyword>
<keyword evidence="7" id="KW-1278">Translocase</keyword>
<dbReference type="Gene3D" id="3.40.50.300">
    <property type="entry name" value="P-loop containing nucleotide triphosphate hydrolases"/>
    <property type="match status" value="1"/>
</dbReference>
<dbReference type="GO" id="GO:0016887">
    <property type="term" value="F:ATP hydrolysis activity"/>
    <property type="evidence" value="ECO:0007669"/>
    <property type="project" value="InterPro"/>
</dbReference>
<sequence>MSEVGIDARLQVQRDTFRLDVRLQLPATGISVLFGRSGCGKTTLLRAIAGLDPAQGELSFRGERWLDGRYCLPTHRRPLGYVFQEASLFGHLDVRDNLTFGYRRVPRAERHIDLDEATALLGLESLLPRRANQLSGGQRQRVAIARALLTSPRLLLMDEPLASLDLDSKAEILPYLERLHTELSIPVVYVTHSPDEVTRLADHLVLLEAGRVRASGSLNALLTDPDLPLAQLDEAAAVLTATLAEHDPHYHLSTLNVPGGTLSVALSDLPLGTRTRLRILARDVSLALAPPHRSSILNSLPARIQGLIPDRDPSRLLVRLDLGGTSILARITRRSADQLELRPGLDVYAQIKSAALVR</sequence>